<name>A0A8J7UVA5_9BACT</name>
<dbReference type="PANTHER" id="PTHR36174">
    <property type="entry name" value="LIPID II:GLYCINE GLYCYLTRANSFERASE"/>
    <property type="match status" value="1"/>
</dbReference>
<accession>A0A8J7UVA5</accession>
<dbReference type="InterPro" id="IPR050644">
    <property type="entry name" value="PG_Glycine_Bridge_Synth"/>
</dbReference>
<keyword evidence="3" id="KW-1185">Reference proteome</keyword>
<dbReference type="Proteomes" id="UP000673975">
    <property type="component" value="Unassembled WGS sequence"/>
</dbReference>
<sequence length="413" mass="45894">MSRSVTDRVRFSPSDTREWNDFFRSTNVASFSQSPQWADIWTRYTNGAYQPEPWIAQLPSGKRVLFPISRQRYAAGTGNIMHAAPGGTYGSWLAGDGEELSRSEETVLIRNTAEQFGSLVMRLFPFYSDGSIRSLSGKEYPDKKLGYGSAAADASFPAEKEMAGLQIRPDRSHVLDCSEGFDVIRQSWMHGRGAMKRKIQKAEEAGVSIRRASGEKDLDTYYQLYLQTIRNWDPPPSHVYGREMFSILLADQFSGNGNVQSAADTFDPVFSNTGNNARRDKTGSNSGAEMWLADFEGDVVAGVIVLRGNRHTAYWHGCSGPEGRKLRAMNLLMARLIARSCETGDMWFDFNPSQNISGVEQFKKSFGAVAADSPVLEKTSGLTRLLAYPAIGGLASIMKRAVRRLTFRPRRSG</sequence>
<organism evidence="2 3">
    <name type="scientific">Natronogracilivirga saccharolytica</name>
    <dbReference type="NCBI Taxonomy" id="2812953"/>
    <lineage>
        <taxon>Bacteria</taxon>
        <taxon>Pseudomonadati</taxon>
        <taxon>Balneolota</taxon>
        <taxon>Balneolia</taxon>
        <taxon>Balneolales</taxon>
        <taxon>Cyclonatronaceae</taxon>
        <taxon>Natronogracilivirga</taxon>
    </lineage>
</organism>
<evidence type="ECO:0000313" key="2">
    <source>
        <dbReference type="EMBL" id="MBP3192362.1"/>
    </source>
</evidence>
<feature type="domain" description="BioF2-like acetyltransferase" evidence="1">
    <location>
        <begin position="192"/>
        <end position="363"/>
    </location>
</feature>
<dbReference type="PANTHER" id="PTHR36174:SF1">
    <property type="entry name" value="LIPID II:GLYCINE GLYCYLTRANSFERASE"/>
    <property type="match status" value="1"/>
</dbReference>
<dbReference type="AlphaFoldDB" id="A0A8J7UVA5"/>
<reference evidence="2" key="1">
    <citation type="submission" date="2021-02" db="EMBL/GenBank/DDBJ databases">
        <title>Natronogracilivirga saccharolytica gen. nov. sp. nov. a new anaerobic, haloalkiliphilic carbohydrate-fermenting bacterium from soda lake and proposing of Cyclonatronumiaceae fam. nov. in the phylum Balneolaeota.</title>
        <authorList>
            <person name="Zhilina T.N."/>
            <person name="Sorokin D.Y."/>
            <person name="Zavarzina D.G."/>
            <person name="Toshchakov S.V."/>
            <person name="Kublanov I.V."/>
        </authorList>
    </citation>
    <scope>NUCLEOTIDE SEQUENCE</scope>
    <source>
        <strain evidence="2">Z-1702</strain>
    </source>
</reference>
<dbReference type="SUPFAM" id="SSF55729">
    <property type="entry name" value="Acyl-CoA N-acyltransferases (Nat)"/>
    <property type="match status" value="1"/>
</dbReference>
<dbReference type="InterPro" id="IPR016181">
    <property type="entry name" value="Acyl_CoA_acyltransferase"/>
</dbReference>
<dbReference type="EMBL" id="JAFIDN010000004">
    <property type="protein sequence ID" value="MBP3192362.1"/>
    <property type="molecule type" value="Genomic_DNA"/>
</dbReference>
<comment type="caution">
    <text evidence="2">The sequence shown here is derived from an EMBL/GenBank/DDBJ whole genome shotgun (WGS) entry which is preliminary data.</text>
</comment>
<evidence type="ECO:0000313" key="3">
    <source>
        <dbReference type="Proteomes" id="UP000673975"/>
    </source>
</evidence>
<proteinExistence type="predicted"/>
<dbReference type="InterPro" id="IPR038740">
    <property type="entry name" value="BioF2-like_GNAT_dom"/>
</dbReference>
<gene>
    <name evidence="2" type="ORF">NATSA_06785</name>
</gene>
<protein>
    <submittedName>
        <fullName evidence="2">GNAT family N-acetyltransferase</fullName>
    </submittedName>
</protein>
<dbReference type="RefSeq" id="WP_210511263.1">
    <property type="nucleotide sequence ID" value="NZ_JAFIDN010000004.1"/>
</dbReference>
<dbReference type="Gene3D" id="3.40.630.30">
    <property type="match status" value="1"/>
</dbReference>
<dbReference type="Pfam" id="PF13480">
    <property type="entry name" value="Acetyltransf_6"/>
    <property type="match status" value="1"/>
</dbReference>
<evidence type="ECO:0000259" key="1">
    <source>
        <dbReference type="Pfam" id="PF13480"/>
    </source>
</evidence>